<protein>
    <submittedName>
        <fullName evidence="1">Uncharacterized protein</fullName>
    </submittedName>
</protein>
<dbReference type="AlphaFoldDB" id="A0A0F9QSZ9"/>
<accession>A0A0F9QSZ9</accession>
<reference evidence="1" key="1">
    <citation type="journal article" date="2015" name="Nature">
        <title>Complex archaea that bridge the gap between prokaryotes and eukaryotes.</title>
        <authorList>
            <person name="Spang A."/>
            <person name="Saw J.H."/>
            <person name="Jorgensen S.L."/>
            <person name="Zaremba-Niedzwiedzka K."/>
            <person name="Martijn J."/>
            <person name="Lind A.E."/>
            <person name="van Eijk R."/>
            <person name="Schleper C."/>
            <person name="Guy L."/>
            <person name="Ettema T.J."/>
        </authorList>
    </citation>
    <scope>NUCLEOTIDE SEQUENCE</scope>
</reference>
<organism evidence="1">
    <name type="scientific">marine sediment metagenome</name>
    <dbReference type="NCBI Taxonomy" id="412755"/>
    <lineage>
        <taxon>unclassified sequences</taxon>
        <taxon>metagenomes</taxon>
        <taxon>ecological metagenomes</taxon>
    </lineage>
</organism>
<evidence type="ECO:0000313" key="1">
    <source>
        <dbReference type="EMBL" id="KKN40167.1"/>
    </source>
</evidence>
<name>A0A0F9QSZ9_9ZZZZ</name>
<dbReference type="EMBL" id="LAZR01001720">
    <property type="protein sequence ID" value="KKN40167.1"/>
    <property type="molecule type" value="Genomic_DNA"/>
</dbReference>
<comment type="caution">
    <text evidence="1">The sequence shown here is derived from an EMBL/GenBank/DDBJ whole genome shotgun (WGS) entry which is preliminary data.</text>
</comment>
<sequence>MDLNAMTLEKEWQGEIHFDPQARMNPWSVGIERPNRPPYEKRWGFGTTPTAAANDAMYEHTIWPDRPQPKK</sequence>
<gene>
    <name evidence="1" type="ORF">LCGC14_0735990</name>
</gene>
<proteinExistence type="predicted"/>